<evidence type="ECO:0000256" key="1">
    <source>
        <dbReference type="SAM" id="MobiDB-lite"/>
    </source>
</evidence>
<dbReference type="KEGG" id="nod:FOH10_12040"/>
<gene>
    <name evidence="3" type="ORF">FOH10_12040</name>
</gene>
<name>A0A516NKA7_9NOCA</name>
<dbReference type="Gene3D" id="1.10.1780.10">
    <property type="entry name" value="Clp, N-terminal domain"/>
    <property type="match status" value="1"/>
</dbReference>
<organism evidence="3 4">
    <name type="scientific">Nocardia otitidiscaviarum</name>
    <dbReference type="NCBI Taxonomy" id="1823"/>
    <lineage>
        <taxon>Bacteria</taxon>
        <taxon>Bacillati</taxon>
        <taxon>Actinomycetota</taxon>
        <taxon>Actinomycetes</taxon>
        <taxon>Mycobacteriales</taxon>
        <taxon>Nocardiaceae</taxon>
        <taxon>Nocardia</taxon>
    </lineage>
</organism>
<evidence type="ECO:0000313" key="4">
    <source>
        <dbReference type="Proteomes" id="UP000317039"/>
    </source>
</evidence>
<evidence type="ECO:0000313" key="3">
    <source>
        <dbReference type="EMBL" id="QDP79337.1"/>
    </source>
</evidence>
<sequence length="90" mass="9872">MRHHRKEPHRMTNEDNTSEISTPTPALQALFQAAVELAAAAGTHQVGPEHLFLVWHNNPGVFPAEPLRAMGFDPVAILEHLTTAVSDMTP</sequence>
<proteinExistence type="predicted"/>
<accession>A0A516NKA7</accession>
<dbReference type="InterPro" id="IPR036628">
    <property type="entry name" value="Clp_N_dom_sf"/>
</dbReference>
<dbReference type="InterPro" id="IPR004176">
    <property type="entry name" value="Clp_R_N"/>
</dbReference>
<feature type="region of interest" description="Disordered" evidence="1">
    <location>
        <begin position="1"/>
        <end position="21"/>
    </location>
</feature>
<feature type="domain" description="Clp R" evidence="2">
    <location>
        <begin position="24"/>
        <end position="87"/>
    </location>
</feature>
<dbReference type="SUPFAM" id="SSF81923">
    <property type="entry name" value="Double Clp-N motif"/>
    <property type="match status" value="1"/>
</dbReference>
<dbReference type="AlphaFoldDB" id="A0A516NKA7"/>
<reference evidence="3 4" key="1">
    <citation type="submission" date="2019-07" db="EMBL/GenBank/DDBJ databases">
        <title>Complete Genome Sequence and Methylome Analysis of Nocardia otitidis-caviarum NEB252.</title>
        <authorList>
            <person name="Fomenkov A."/>
            <person name="Anton B.P."/>
            <person name="Vincze T."/>
            <person name="Roberts R.J."/>
        </authorList>
    </citation>
    <scope>NUCLEOTIDE SEQUENCE [LARGE SCALE GENOMIC DNA]</scope>
    <source>
        <strain evidence="3 4">NEB252</strain>
    </source>
</reference>
<dbReference type="Pfam" id="PF02861">
    <property type="entry name" value="Clp_N"/>
    <property type="match status" value="1"/>
</dbReference>
<evidence type="ECO:0000259" key="2">
    <source>
        <dbReference type="Pfam" id="PF02861"/>
    </source>
</evidence>
<dbReference type="Proteomes" id="UP000317039">
    <property type="component" value="Chromosome"/>
</dbReference>
<protein>
    <recommendedName>
        <fullName evidence="2">Clp R domain-containing protein</fullName>
    </recommendedName>
</protein>
<dbReference type="EMBL" id="CP041695">
    <property type="protein sequence ID" value="QDP79337.1"/>
    <property type="molecule type" value="Genomic_DNA"/>
</dbReference>